<proteinExistence type="predicted"/>
<sequence>MGRSGYFAPMSLDRRQAQPIAMMDTHTWGPPRAAEGAAIIHGSQAISLPPVTAPPIKTGITSPPTCPNTPPTPFPLDLAFHTAAGNSTDSTEQRPRDSCYSQAPFNLLPVGFRGLAASQHGN</sequence>
<feature type="region of interest" description="Disordered" evidence="1">
    <location>
        <begin position="50"/>
        <end position="102"/>
    </location>
</feature>
<reference evidence="2" key="1">
    <citation type="journal article" date="2023" name="Science">
        <title>Genome structures resolve the early diversification of teleost fishes.</title>
        <authorList>
            <person name="Parey E."/>
            <person name="Louis A."/>
            <person name="Montfort J."/>
            <person name="Bouchez O."/>
            <person name="Roques C."/>
            <person name="Iampietro C."/>
            <person name="Lluch J."/>
            <person name="Castinel A."/>
            <person name="Donnadieu C."/>
            <person name="Desvignes T."/>
            <person name="Floi Bucao C."/>
            <person name="Jouanno E."/>
            <person name="Wen M."/>
            <person name="Mejri S."/>
            <person name="Dirks R."/>
            <person name="Jansen H."/>
            <person name="Henkel C."/>
            <person name="Chen W.J."/>
            <person name="Zahm M."/>
            <person name="Cabau C."/>
            <person name="Klopp C."/>
            <person name="Thompson A.W."/>
            <person name="Robinson-Rechavi M."/>
            <person name="Braasch I."/>
            <person name="Lecointre G."/>
            <person name="Bobe J."/>
            <person name="Postlethwait J.H."/>
            <person name="Berthelot C."/>
            <person name="Roest Crollius H."/>
            <person name="Guiguen Y."/>
        </authorList>
    </citation>
    <scope>NUCLEOTIDE SEQUENCE</scope>
    <source>
        <strain evidence="2">NC1722</strain>
    </source>
</reference>
<organism evidence="2 3">
    <name type="scientific">Aldrovandia affinis</name>
    <dbReference type="NCBI Taxonomy" id="143900"/>
    <lineage>
        <taxon>Eukaryota</taxon>
        <taxon>Metazoa</taxon>
        <taxon>Chordata</taxon>
        <taxon>Craniata</taxon>
        <taxon>Vertebrata</taxon>
        <taxon>Euteleostomi</taxon>
        <taxon>Actinopterygii</taxon>
        <taxon>Neopterygii</taxon>
        <taxon>Teleostei</taxon>
        <taxon>Notacanthiformes</taxon>
        <taxon>Halosauridae</taxon>
        <taxon>Aldrovandia</taxon>
    </lineage>
</organism>
<keyword evidence="3" id="KW-1185">Reference proteome</keyword>
<evidence type="ECO:0000313" key="2">
    <source>
        <dbReference type="EMBL" id="KAJ8404879.1"/>
    </source>
</evidence>
<accession>A0AAD7WQR1</accession>
<evidence type="ECO:0000256" key="1">
    <source>
        <dbReference type="SAM" id="MobiDB-lite"/>
    </source>
</evidence>
<dbReference type="Proteomes" id="UP001221898">
    <property type="component" value="Unassembled WGS sequence"/>
</dbReference>
<name>A0AAD7WQR1_9TELE</name>
<evidence type="ECO:0000313" key="3">
    <source>
        <dbReference type="Proteomes" id="UP001221898"/>
    </source>
</evidence>
<comment type="caution">
    <text evidence="2">The sequence shown here is derived from an EMBL/GenBank/DDBJ whole genome shotgun (WGS) entry which is preliminary data.</text>
</comment>
<gene>
    <name evidence="2" type="ORF">AAFF_G00332660</name>
</gene>
<protein>
    <submittedName>
        <fullName evidence="2">Uncharacterized protein</fullName>
    </submittedName>
</protein>
<feature type="compositionally biased region" description="Pro residues" evidence="1">
    <location>
        <begin position="64"/>
        <end position="74"/>
    </location>
</feature>
<dbReference type="AlphaFoldDB" id="A0AAD7WQR1"/>
<dbReference type="EMBL" id="JAINUG010000051">
    <property type="protein sequence ID" value="KAJ8404879.1"/>
    <property type="molecule type" value="Genomic_DNA"/>
</dbReference>